<evidence type="ECO:0000256" key="1">
    <source>
        <dbReference type="SAM" id="MobiDB-lite"/>
    </source>
</evidence>
<keyword evidence="4" id="KW-1185">Reference proteome</keyword>
<dbReference type="RefSeq" id="XP_025468461.1">
    <property type="nucleotide sequence ID" value="XM_025607384.1"/>
</dbReference>
<dbReference type="GeneID" id="37109527"/>
<dbReference type="EMBL" id="MSFK01000011">
    <property type="protein sequence ID" value="PWY89550.1"/>
    <property type="molecule type" value="Genomic_DNA"/>
</dbReference>
<organism evidence="3 4">
    <name type="scientific">Aspergillus sclerotioniger CBS 115572</name>
    <dbReference type="NCBI Taxonomy" id="1450535"/>
    <lineage>
        <taxon>Eukaryota</taxon>
        <taxon>Fungi</taxon>
        <taxon>Dikarya</taxon>
        <taxon>Ascomycota</taxon>
        <taxon>Pezizomycotina</taxon>
        <taxon>Eurotiomycetes</taxon>
        <taxon>Eurotiomycetidae</taxon>
        <taxon>Eurotiales</taxon>
        <taxon>Aspergillaceae</taxon>
        <taxon>Aspergillus</taxon>
        <taxon>Aspergillus subgen. Circumdati</taxon>
    </lineage>
</organism>
<dbReference type="STRING" id="1450535.A0A317WZ94"/>
<evidence type="ECO:0000259" key="2">
    <source>
        <dbReference type="Pfam" id="PF12898"/>
    </source>
</evidence>
<feature type="compositionally biased region" description="Acidic residues" evidence="1">
    <location>
        <begin position="295"/>
        <end position="308"/>
    </location>
</feature>
<reference evidence="3 4" key="1">
    <citation type="submission" date="2016-12" db="EMBL/GenBank/DDBJ databases">
        <title>The genomes of Aspergillus section Nigri reveals drivers in fungal speciation.</title>
        <authorList>
            <consortium name="DOE Joint Genome Institute"/>
            <person name="Vesth T.C."/>
            <person name="Nybo J."/>
            <person name="Theobald S."/>
            <person name="Brandl J."/>
            <person name="Frisvad J.C."/>
            <person name="Nielsen K.F."/>
            <person name="Lyhne E.K."/>
            <person name="Kogle M.E."/>
            <person name="Kuo A."/>
            <person name="Riley R."/>
            <person name="Clum A."/>
            <person name="Nolan M."/>
            <person name="Lipzen A."/>
            <person name="Salamov A."/>
            <person name="Henrissat B."/>
            <person name="Wiebenga A."/>
            <person name="De Vries R.P."/>
            <person name="Grigoriev I.V."/>
            <person name="Mortensen U.H."/>
            <person name="Andersen M.R."/>
            <person name="Baker S.E."/>
        </authorList>
    </citation>
    <scope>NUCLEOTIDE SEQUENCE [LARGE SCALE GENOMIC DNA]</scope>
    <source>
        <strain evidence="3 4">CBS 115572</strain>
    </source>
</reference>
<comment type="caution">
    <text evidence="3">The sequence shown here is derived from an EMBL/GenBank/DDBJ whole genome shotgun (WGS) entry which is preliminary data.</text>
</comment>
<feature type="region of interest" description="Disordered" evidence="1">
    <location>
        <begin position="193"/>
        <end position="218"/>
    </location>
</feature>
<sequence>MSSRKLGPGFPNAYSGGYSESIKRQIDRVILPDKIKCGTCKKFRFINAYSNRQLEALRHAVVVKGARASTSGYARCLTCTGGSLAELKCSACDRVKPVDDFAKNQRQARDSARCLNCVQKHSETEPLVDEHKMITDGDSTTASAATSQIGGSSVVGSTRRIQGSESHYDGSIYGNDDDDDDQSIAGGVFLEKENTDENSSRHGKEREFIGYDPQGNPHRMSIRIEAPDPADLAEDAASIHSGWTAWGVKKTDPSDVARAIRKKEPKFAKIRGYRFEKGEGPSMSVPEPTGQTIPSDDEDEDNDLDSFL</sequence>
<evidence type="ECO:0000313" key="4">
    <source>
        <dbReference type="Proteomes" id="UP000246702"/>
    </source>
</evidence>
<dbReference type="Pfam" id="PF12898">
    <property type="entry name" value="Stc1"/>
    <property type="match status" value="1"/>
</dbReference>
<dbReference type="Proteomes" id="UP000246702">
    <property type="component" value="Unassembled WGS sequence"/>
</dbReference>
<gene>
    <name evidence="3" type="ORF">BO94DRAFT_40471</name>
</gene>
<dbReference type="InterPro" id="IPR024630">
    <property type="entry name" value="Stc1"/>
</dbReference>
<dbReference type="AlphaFoldDB" id="A0A317WZ94"/>
<feature type="region of interest" description="Disordered" evidence="1">
    <location>
        <begin position="272"/>
        <end position="308"/>
    </location>
</feature>
<accession>A0A317WZ94</accession>
<name>A0A317WZ94_9EURO</name>
<proteinExistence type="predicted"/>
<feature type="domain" description="Stc1" evidence="2">
    <location>
        <begin position="36"/>
        <end position="119"/>
    </location>
</feature>
<feature type="compositionally biased region" description="Basic and acidic residues" evidence="1">
    <location>
        <begin position="193"/>
        <end position="209"/>
    </location>
</feature>
<evidence type="ECO:0000313" key="3">
    <source>
        <dbReference type="EMBL" id="PWY89550.1"/>
    </source>
</evidence>
<dbReference type="OrthoDB" id="3514033at2759"/>
<protein>
    <recommendedName>
        <fullName evidence="2">Stc1 domain-containing protein</fullName>
    </recommendedName>
</protein>